<dbReference type="Gene3D" id="3.20.20.80">
    <property type="entry name" value="Glycosidases"/>
    <property type="match status" value="2"/>
</dbReference>
<dbReference type="SUPFAM" id="SSF51445">
    <property type="entry name" value="(Trans)glycosidases"/>
    <property type="match status" value="1"/>
</dbReference>
<dbReference type="InterPro" id="IPR017853">
    <property type="entry name" value="GH"/>
</dbReference>
<evidence type="ECO:0000259" key="6">
    <source>
        <dbReference type="SMART" id="SM00642"/>
    </source>
</evidence>
<evidence type="ECO:0000256" key="5">
    <source>
        <dbReference type="SAM" id="SignalP"/>
    </source>
</evidence>
<evidence type="ECO:0000256" key="2">
    <source>
        <dbReference type="ARBA" id="ARBA00022723"/>
    </source>
</evidence>
<keyword evidence="4" id="KW-0812">Transmembrane</keyword>
<dbReference type="InterPro" id="IPR006047">
    <property type="entry name" value="GH13_cat_dom"/>
</dbReference>
<evidence type="ECO:0000313" key="7">
    <source>
        <dbReference type="EMBL" id="CAJ1379396.1"/>
    </source>
</evidence>
<feature type="domain" description="Glycosyl hydrolase family 13 catalytic" evidence="6">
    <location>
        <begin position="29"/>
        <end position="490"/>
    </location>
</feature>
<feature type="chain" id="PRO_5041262114" description="Glycosyl hydrolase family 13 catalytic domain-containing protein" evidence="5">
    <location>
        <begin position="18"/>
        <end position="645"/>
    </location>
</feature>
<dbReference type="Pfam" id="PF00128">
    <property type="entry name" value="Alpha-amylase"/>
    <property type="match status" value="1"/>
</dbReference>
<sequence>MLRFLFPLLFLCGLCAAAKPSIAGRSIYFIVTDRFARSGPDKENYEFCDLATSPDPRAGNGGAWCNGTLQGIREQLDYIEGMGFDCIWITPVVKSMDYTGYFAEDFFDIDPHWGTKADLKALSADLHSRGMCLVVDIVANHVRPMTVQTDYTPTAIKTYLGPEGINPFNKTEYFHTYGKSPAVTFRDYVMGGVAQASQSQGSDKILGERVKAGITKCGPTHMNLTECNCFPGNFGPDCPGANLKLQLEGWFGQLADLNQEHPYVRKMLLEYVQYLVREYDVDAFRLDTAIYMPQDFLADLQQAAGVDILGETTVNNISYHASFQHAGLSGLLNFPAFYQVHASFCQYHLGGDLGNYHLQGAFTPQLPDLRKLSDIMRNQGPDIYPNPDLLGNFVDNHDEFARIGYYCDGDSYRIKNALAALFFARGTPIVYYGTEQGLTGHQANVLEKAALKKKNEMDKGQAYVRESLWQTRFNTSTWQYEFIHKLNKLRKELGMNTGGKGMTLISAAWDSLVFTRQPDDGGDDIWIFVNNNQNWTGVSPFLYCPAPNEHESWYDALSGKRAFLRNGCYMAENGDPKVLVRRSRMPVIYTVERIDEQVWILWALVVLLCCCNAGLFWMFRKQRAKVQRYEDMEVFISEDSDDDKC</sequence>
<accession>A0AA36MTG6</accession>
<dbReference type="PANTHER" id="PTHR10357">
    <property type="entry name" value="ALPHA-AMYLASE FAMILY MEMBER"/>
    <property type="match status" value="1"/>
</dbReference>
<comment type="cofactor">
    <cofactor evidence="1">
        <name>Ca(2+)</name>
        <dbReference type="ChEBI" id="CHEBI:29108"/>
    </cofactor>
</comment>
<reference evidence="7" key="1">
    <citation type="submission" date="2023-08" db="EMBL/GenBank/DDBJ databases">
        <authorList>
            <person name="Chen Y."/>
            <person name="Shah S."/>
            <person name="Dougan E. K."/>
            <person name="Thang M."/>
            <person name="Chan C."/>
        </authorList>
    </citation>
    <scope>NUCLEOTIDE SEQUENCE</scope>
</reference>
<name>A0AA36MTG6_9DINO</name>
<dbReference type="Proteomes" id="UP001178507">
    <property type="component" value="Unassembled WGS sequence"/>
</dbReference>
<keyword evidence="3 5" id="KW-0732">Signal</keyword>
<protein>
    <recommendedName>
        <fullName evidence="6">Glycosyl hydrolase family 13 catalytic domain-containing protein</fullName>
    </recommendedName>
</protein>
<feature type="signal peptide" evidence="5">
    <location>
        <begin position="1"/>
        <end position="17"/>
    </location>
</feature>
<keyword evidence="2" id="KW-0479">Metal-binding</keyword>
<keyword evidence="8" id="KW-1185">Reference proteome</keyword>
<comment type="caution">
    <text evidence="7">The sequence shown here is derived from an EMBL/GenBank/DDBJ whole genome shotgun (WGS) entry which is preliminary data.</text>
</comment>
<evidence type="ECO:0000313" key="8">
    <source>
        <dbReference type="Proteomes" id="UP001178507"/>
    </source>
</evidence>
<dbReference type="EMBL" id="CAUJNA010000624">
    <property type="protein sequence ID" value="CAJ1379396.1"/>
    <property type="molecule type" value="Genomic_DNA"/>
</dbReference>
<dbReference type="PANTHER" id="PTHR10357:SF215">
    <property type="entry name" value="ALPHA-AMYLASE 1"/>
    <property type="match status" value="1"/>
</dbReference>
<keyword evidence="4" id="KW-1133">Transmembrane helix</keyword>
<dbReference type="GO" id="GO:0046872">
    <property type="term" value="F:metal ion binding"/>
    <property type="evidence" value="ECO:0007669"/>
    <property type="project" value="UniProtKB-KW"/>
</dbReference>
<dbReference type="GO" id="GO:0005975">
    <property type="term" value="P:carbohydrate metabolic process"/>
    <property type="evidence" value="ECO:0007669"/>
    <property type="project" value="InterPro"/>
</dbReference>
<proteinExistence type="predicted"/>
<evidence type="ECO:0000256" key="3">
    <source>
        <dbReference type="ARBA" id="ARBA00022729"/>
    </source>
</evidence>
<organism evidence="7 8">
    <name type="scientific">Effrenium voratum</name>
    <dbReference type="NCBI Taxonomy" id="2562239"/>
    <lineage>
        <taxon>Eukaryota</taxon>
        <taxon>Sar</taxon>
        <taxon>Alveolata</taxon>
        <taxon>Dinophyceae</taxon>
        <taxon>Suessiales</taxon>
        <taxon>Symbiodiniaceae</taxon>
        <taxon>Effrenium</taxon>
    </lineage>
</organism>
<dbReference type="AlphaFoldDB" id="A0AA36MTG6"/>
<gene>
    <name evidence="7" type="ORF">EVOR1521_LOCUS7650</name>
</gene>
<evidence type="ECO:0000256" key="4">
    <source>
        <dbReference type="SAM" id="Phobius"/>
    </source>
</evidence>
<keyword evidence="4" id="KW-0472">Membrane</keyword>
<feature type="transmembrane region" description="Helical" evidence="4">
    <location>
        <begin position="599"/>
        <end position="619"/>
    </location>
</feature>
<evidence type="ECO:0000256" key="1">
    <source>
        <dbReference type="ARBA" id="ARBA00001913"/>
    </source>
</evidence>
<dbReference type="SMART" id="SM00642">
    <property type="entry name" value="Aamy"/>
    <property type="match status" value="1"/>
</dbReference>